<feature type="transmembrane region" description="Helical" evidence="7">
    <location>
        <begin position="144"/>
        <end position="164"/>
    </location>
</feature>
<dbReference type="PRINTS" id="PR00176">
    <property type="entry name" value="NANEUSMPORT"/>
</dbReference>
<feature type="transmembrane region" description="Helical" evidence="7">
    <location>
        <begin position="84"/>
        <end position="113"/>
    </location>
</feature>
<evidence type="ECO:0000256" key="5">
    <source>
        <dbReference type="ARBA" id="ARBA00023136"/>
    </source>
</evidence>
<feature type="transmembrane region" description="Helical" evidence="7">
    <location>
        <begin position="352"/>
        <end position="377"/>
    </location>
</feature>
<organism evidence="8 9">
    <name type="scientific">candidate division TA06 bacterium DG_24</name>
    <dbReference type="NCBI Taxonomy" id="1703770"/>
    <lineage>
        <taxon>Bacteria</taxon>
        <taxon>Bacteria division TA06</taxon>
    </lineage>
</organism>
<feature type="transmembrane region" description="Helical" evidence="7">
    <location>
        <begin position="458"/>
        <end position="481"/>
    </location>
</feature>
<feature type="transmembrane region" description="Helical" evidence="7">
    <location>
        <begin position="219"/>
        <end position="243"/>
    </location>
</feature>
<proteinExistence type="inferred from homology"/>
<dbReference type="PATRIC" id="fig|1703770.3.peg.70"/>
<keyword evidence="6" id="KW-0769">Symport</keyword>
<dbReference type="GO" id="GO:0005886">
    <property type="term" value="C:plasma membrane"/>
    <property type="evidence" value="ECO:0007669"/>
    <property type="project" value="TreeGrafter"/>
</dbReference>
<keyword evidence="2 6" id="KW-0813">Transport</keyword>
<feature type="transmembrane region" description="Helical" evidence="7">
    <location>
        <begin position="255"/>
        <end position="280"/>
    </location>
</feature>
<comment type="similarity">
    <text evidence="6">Belongs to the sodium:neurotransmitter symporter (SNF) (TC 2.A.22) family.</text>
</comment>
<comment type="caution">
    <text evidence="8">The sequence shown here is derived from an EMBL/GenBank/DDBJ whole genome shotgun (WGS) entry which is preliminary data.</text>
</comment>
<dbReference type="InterPro" id="IPR000175">
    <property type="entry name" value="Na/ntran_symport"/>
</dbReference>
<dbReference type="AlphaFoldDB" id="A0A0S7WWJ6"/>
<reference evidence="8 9" key="1">
    <citation type="journal article" date="2015" name="Microbiome">
        <title>Genomic resolution of linkages in carbon, nitrogen, and sulfur cycling among widespread estuary sediment bacteria.</title>
        <authorList>
            <person name="Baker B.J."/>
            <person name="Lazar C.S."/>
            <person name="Teske A.P."/>
            <person name="Dick G.J."/>
        </authorList>
    </citation>
    <scope>NUCLEOTIDE SEQUENCE [LARGE SCALE GENOMIC DNA]</scope>
    <source>
        <strain evidence="8">DG_24</strain>
    </source>
</reference>
<feature type="transmembrane region" description="Helical" evidence="7">
    <location>
        <begin position="424"/>
        <end position="446"/>
    </location>
</feature>
<dbReference type="CDD" id="cd10334">
    <property type="entry name" value="SLC6sbd_u1"/>
    <property type="match status" value="1"/>
</dbReference>
<dbReference type="GO" id="GO:0015293">
    <property type="term" value="F:symporter activity"/>
    <property type="evidence" value="ECO:0007669"/>
    <property type="project" value="UniProtKB-KW"/>
</dbReference>
<evidence type="ECO:0000256" key="7">
    <source>
        <dbReference type="SAM" id="Phobius"/>
    </source>
</evidence>
<dbReference type="PROSITE" id="PS50267">
    <property type="entry name" value="NA_NEUROTRAN_SYMP_3"/>
    <property type="match status" value="1"/>
</dbReference>
<gene>
    <name evidence="8" type="ORF">AMJ39_00330</name>
</gene>
<feature type="transmembrane region" description="Helical" evidence="7">
    <location>
        <begin position="176"/>
        <end position="199"/>
    </location>
</feature>
<dbReference type="InterPro" id="IPR037272">
    <property type="entry name" value="SNS_sf"/>
</dbReference>
<evidence type="ECO:0000313" key="8">
    <source>
        <dbReference type="EMBL" id="KPJ54513.1"/>
    </source>
</evidence>
<evidence type="ECO:0000256" key="4">
    <source>
        <dbReference type="ARBA" id="ARBA00022989"/>
    </source>
</evidence>
<evidence type="ECO:0000313" key="9">
    <source>
        <dbReference type="Proteomes" id="UP000052008"/>
    </source>
</evidence>
<comment type="subcellular location">
    <subcellularLocation>
        <location evidence="1">Membrane</location>
        <topology evidence="1">Multi-pass membrane protein</topology>
    </subcellularLocation>
</comment>
<dbReference type="Proteomes" id="UP000052008">
    <property type="component" value="Unassembled WGS sequence"/>
</dbReference>
<evidence type="ECO:0000256" key="6">
    <source>
        <dbReference type="RuleBase" id="RU003732"/>
    </source>
</evidence>
<sequence length="503" mass="55321">MGRDRWSSRPIFIIAAIGSAVGLGNIWRFPYVCYENGGGAFLIPYFVALFTAGIPLMILEYGLGQRMQAGAPLAFWKIRKGWEWLGWWAILTGFGIVIYYAVIMAWCFCYLAYSLKLSWQPDTASFFFQRFLQSGEGPGQLGGLRWPILVGLALTWISIYFAIFKGVKSVGKVVMVTVPLPVILIGVFVVRGLTLPGAIEGLRFYLTPDFGQLLNPRVWLAAYGQVFFTLSLGFGVLIAYSSYLPKTSDVNNNAFITSLADAGISFFAGFAVFSTIGYLAFQNSQPVSEVITQGIGLAFIAYPTAISLLPLAPVFGILFFILLLTLGIDSAFSLVEAGVAGIEDEWHIPRRYIVIGICLLAFIGGIVFTTRAGLYWLDIADHFLTNFGLATVGLLECIVVGYLYGTRRFRSLVNPHSDFRVGIWWDVCILVITPLILVISLGRIAWERFRVPYEGYPQWALALGGWGLVLACVILAIILMVGSRRSPGDLEAAARTGSESESD</sequence>
<evidence type="ECO:0000256" key="1">
    <source>
        <dbReference type="ARBA" id="ARBA00004141"/>
    </source>
</evidence>
<dbReference type="NCBIfam" id="NF037979">
    <property type="entry name" value="Na_transp"/>
    <property type="match status" value="1"/>
</dbReference>
<keyword evidence="5 7" id="KW-0472">Membrane</keyword>
<dbReference type="GO" id="GO:0035725">
    <property type="term" value="P:sodium ion transmembrane transport"/>
    <property type="evidence" value="ECO:0007669"/>
    <property type="project" value="TreeGrafter"/>
</dbReference>
<dbReference type="PANTHER" id="PTHR11616">
    <property type="entry name" value="SODIUM/CHLORIDE DEPENDENT TRANSPORTER"/>
    <property type="match status" value="1"/>
</dbReference>
<feature type="transmembrane region" description="Helical" evidence="7">
    <location>
        <begin position="42"/>
        <end position="63"/>
    </location>
</feature>
<evidence type="ECO:0000256" key="2">
    <source>
        <dbReference type="ARBA" id="ARBA00022448"/>
    </source>
</evidence>
<dbReference type="STRING" id="1703770.AMJ39_00330"/>
<feature type="transmembrane region" description="Helical" evidence="7">
    <location>
        <begin position="383"/>
        <end position="404"/>
    </location>
</feature>
<dbReference type="Pfam" id="PF00209">
    <property type="entry name" value="SNF"/>
    <property type="match status" value="2"/>
</dbReference>
<dbReference type="EMBL" id="LIZS01000001">
    <property type="protein sequence ID" value="KPJ54513.1"/>
    <property type="molecule type" value="Genomic_DNA"/>
</dbReference>
<accession>A0A0S7WWJ6</accession>
<feature type="transmembrane region" description="Helical" evidence="7">
    <location>
        <begin position="12"/>
        <end position="30"/>
    </location>
</feature>
<keyword evidence="3 6" id="KW-0812">Transmembrane</keyword>
<evidence type="ECO:0000256" key="3">
    <source>
        <dbReference type="ARBA" id="ARBA00022692"/>
    </source>
</evidence>
<keyword evidence="4 7" id="KW-1133">Transmembrane helix</keyword>
<dbReference type="PROSITE" id="PS00610">
    <property type="entry name" value="NA_NEUROTRAN_SYMP_1"/>
    <property type="match status" value="1"/>
</dbReference>
<name>A0A0S7WWJ6_UNCT6</name>
<dbReference type="SUPFAM" id="SSF161070">
    <property type="entry name" value="SNF-like"/>
    <property type="match status" value="1"/>
</dbReference>
<dbReference type="PANTHER" id="PTHR11616:SF240">
    <property type="entry name" value="BLOATED TUBULES, ISOFORM B-RELATED"/>
    <property type="match status" value="1"/>
</dbReference>
<protein>
    <recommendedName>
        <fullName evidence="6">Transporter</fullName>
    </recommendedName>
</protein>